<gene>
    <name evidence="2" type="ORF">HBF25_14365</name>
</gene>
<name>A0A7X5ZJB0_9GAMM</name>
<keyword evidence="3" id="KW-1185">Reference proteome</keyword>
<sequence>MNLKERVPASLFVADAGMIAALCLPGSLSYVDPMPLITIRNIASLLAFPCTPVSGNFL</sequence>
<dbReference type="EMBL" id="JAARLZ010000007">
    <property type="protein sequence ID" value="NII07565.1"/>
    <property type="molecule type" value="Genomic_DNA"/>
</dbReference>
<evidence type="ECO:0000256" key="1">
    <source>
        <dbReference type="SAM" id="Phobius"/>
    </source>
</evidence>
<dbReference type="RefSeq" id="WP_166949539.1">
    <property type="nucleotide sequence ID" value="NZ_CP077072.1"/>
</dbReference>
<accession>A0A7X5ZJB0</accession>
<keyword evidence="1" id="KW-1133">Transmembrane helix</keyword>
<proteinExistence type="predicted"/>
<organism evidence="2 3">
    <name type="scientific">Luteibacter anthropi</name>
    <dbReference type="NCBI Taxonomy" id="564369"/>
    <lineage>
        <taxon>Bacteria</taxon>
        <taxon>Pseudomonadati</taxon>
        <taxon>Pseudomonadota</taxon>
        <taxon>Gammaproteobacteria</taxon>
        <taxon>Lysobacterales</taxon>
        <taxon>Rhodanobacteraceae</taxon>
        <taxon>Luteibacter</taxon>
    </lineage>
</organism>
<evidence type="ECO:0000313" key="3">
    <source>
        <dbReference type="Proteomes" id="UP000490980"/>
    </source>
</evidence>
<dbReference type="AlphaFoldDB" id="A0A7X5ZJB0"/>
<keyword evidence="1" id="KW-0812">Transmembrane</keyword>
<comment type="caution">
    <text evidence="2">The sequence shown here is derived from an EMBL/GenBank/DDBJ whole genome shotgun (WGS) entry which is preliminary data.</text>
</comment>
<reference evidence="2 3" key="1">
    <citation type="submission" date="2020-03" db="EMBL/GenBank/DDBJ databases">
        <authorList>
            <person name="Lai Q."/>
        </authorList>
    </citation>
    <scope>NUCLEOTIDE SEQUENCE [LARGE SCALE GENOMIC DNA]</scope>
    <source>
        <strain evidence="2 3">CCUG 25036</strain>
    </source>
</reference>
<keyword evidence="1" id="KW-0472">Membrane</keyword>
<protein>
    <submittedName>
        <fullName evidence="2">Uncharacterized protein</fullName>
    </submittedName>
</protein>
<dbReference type="Proteomes" id="UP000490980">
    <property type="component" value="Unassembled WGS sequence"/>
</dbReference>
<evidence type="ECO:0000313" key="2">
    <source>
        <dbReference type="EMBL" id="NII07565.1"/>
    </source>
</evidence>
<feature type="transmembrane region" description="Helical" evidence="1">
    <location>
        <begin position="12"/>
        <end position="31"/>
    </location>
</feature>